<dbReference type="EMBL" id="LGTQ01000006">
    <property type="protein sequence ID" value="KPM48689.1"/>
    <property type="molecule type" value="Genomic_DNA"/>
</dbReference>
<organism evidence="5 6">
    <name type="scientific">Jiulongibacter sediminis</name>
    <dbReference type="NCBI Taxonomy" id="1605367"/>
    <lineage>
        <taxon>Bacteria</taxon>
        <taxon>Pseudomonadati</taxon>
        <taxon>Bacteroidota</taxon>
        <taxon>Cytophagia</taxon>
        <taxon>Cytophagales</taxon>
        <taxon>Leadbetterellaceae</taxon>
        <taxon>Jiulongibacter</taxon>
    </lineage>
</organism>
<feature type="domain" description="HpcH/HpaI aldolase/citrate lyase" evidence="4">
    <location>
        <begin position="20"/>
        <end position="239"/>
    </location>
</feature>
<dbReference type="GO" id="GO:0016832">
    <property type="term" value="F:aldehyde-lyase activity"/>
    <property type="evidence" value="ECO:0007669"/>
    <property type="project" value="TreeGrafter"/>
</dbReference>
<evidence type="ECO:0000313" key="5">
    <source>
        <dbReference type="EMBL" id="KPM48689.1"/>
    </source>
</evidence>
<reference evidence="5 6" key="1">
    <citation type="submission" date="2015-07" db="EMBL/GenBank/DDBJ databases">
        <title>The draft genome sequence of Leadbetterella sp. JN14-9.</title>
        <authorList>
            <person name="Liu Y."/>
            <person name="Du J."/>
            <person name="Shao Z."/>
        </authorList>
    </citation>
    <scope>NUCLEOTIDE SEQUENCE [LARGE SCALE GENOMIC DNA]</scope>
    <source>
        <strain evidence="5 6">JN14-9</strain>
    </source>
</reference>
<evidence type="ECO:0000256" key="3">
    <source>
        <dbReference type="ARBA" id="ARBA00023239"/>
    </source>
</evidence>
<sequence length="252" mass="28020">MKPNLIKKLWKEDLTAGNAWISNSDSWTAELIAHQGFDAMTIDAQHGHAKDFETVLRIFQAMSATETMPFVRVPWNDPAYIMSMLDAGAMGIICPMINDRADTEKFVGACRYPQEGYRSYGPLRARAIHEGYFEQANEQIVTMAMIETPDAFKNIEDIAQTPTLDGLFLGPWDLSISMGHPKVADFESNEMKNVFDTILNTCAKNSLKAGVHCGSAEDAKMFSEMGFRLVTVYNDAKAIISGAKESLKTFRG</sequence>
<dbReference type="OrthoDB" id="86160at2"/>
<dbReference type="SUPFAM" id="SSF51621">
    <property type="entry name" value="Phosphoenolpyruvate/pyruvate domain"/>
    <property type="match status" value="1"/>
</dbReference>
<evidence type="ECO:0000256" key="1">
    <source>
        <dbReference type="ARBA" id="ARBA00005568"/>
    </source>
</evidence>
<comment type="caution">
    <text evidence="5">The sequence shown here is derived from an EMBL/GenBank/DDBJ whole genome shotgun (WGS) entry which is preliminary data.</text>
</comment>
<dbReference type="AlphaFoldDB" id="A0A0P7C218"/>
<dbReference type="PANTHER" id="PTHR30502">
    <property type="entry name" value="2-KETO-3-DEOXY-L-RHAMNONATE ALDOLASE"/>
    <property type="match status" value="1"/>
</dbReference>
<dbReference type="Pfam" id="PF03328">
    <property type="entry name" value="HpcH_HpaI"/>
    <property type="match status" value="1"/>
</dbReference>
<dbReference type="InterPro" id="IPR050251">
    <property type="entry name" value="HpcH-HpaI_aldolase"/>
</dbReference>
<evidence type="ECO:0000313" key="6">
    <source>
        <dbReference type="Proteomes" id="UP000050454"/>
    </source>
</evidence>
<gene>
    <name evidence="5" type="ORF">AFM12_08840</name>
</gene>
<proteinExistence type="inferred from homology"/>
<dbReference type="GO" id="GO:0046872">
    <property type="term" value="F:metal ion binding"/>
    <property type="evidence" value="ECO:0007669"/>
    <property type="project" value="UniProtKB-KW"/>
</dbReference>
<dbReference type="PANTHER" id="PTHR30502:SF0">
    <property type="entry name" value="PHOSPHOENOLPYRUVATE CARBOXYLASE FAMILY PROTEIN"/>
    <property type="match status" value="1"/>
</dbReference>
<dbReference type="Proteomes" id="UP000050454">
    <property type="component" value="Unassembled WGS sequence"/>
</dbReference>
<dbReference type="Gene3D" id="3.20.20.60">
    <property type="entry name" value="Phosphoenolpyruvate-binding domains"/>
    <property type="match status" value="1"/>
</dbReference>
<dbReference type="GO" id="GO:0005737">
    <property type="term" value="C:cytoplasm"/>
    <property type="evidence" value="ECO:0007669"/>
    <property type="project" value="TreeGrafter"/>
</dbReference>
<evidence type="ECO:0000256" key="2">
    <source>
        <dbReference type="ARBA" id="ARBA00022723"/>
    </source>
</evidence>
<comment type="similarity">
    <text evidence="1">Belongs to the HpcH/HpaI aldolase family.</text>
</comment>
<accession>A0A0P7C218</accession>
<keyword evidence="6" id="KW-1185">Reference proteome</keyword>
<dbReference type="STRING" id="1605367.AFM12_08840"/>
<dbReference type="InterPro" id="IPR040442">
    <property type="entry name" value="Pyrv_kinase-like_dom_sf"/>
</dbReference>
<name>A0A0P7C218_9BACT</name>
<dbReference type="PATRIC" id="fig|1605367.3.peg.3149"/>
<dbReference type="RefSeq" id="WP_055146810.1">
    <property type="nucleotide sequence ID" value="NZ_JXSZ01000006.1"/>
</dbReference>
<protein>
    <recommendedName>
        <fullName evidence="4">HpcH/HpaI aldolase/citrate lyase domain-containing protein</fullName>
    </recommendedName>
</protein>
<dbReference type="InterPro" id="IPR015813">
    <property type="entry name" value="Pyrv/PenolPyrv_kinase-like_dom"/>
</dbReference>
<evidence type="ECO:0000259" key="4">
    <source>
        <dbReference type="Pfam" id="PF03328"/>
    </source>
</evidence>
<keyword evidence="3" id="KW-0456">Lyase</keyword>
<dbReference type="InterPro" id="IPR005000">
    <property type="entry name" value="Aldolase/citrate-lyase_domain"/>
</dbReference>
<keyword evidence="2" id="KW-0479">Metal-binding</keyword>